<dbReference type="PANTHER" id="PTHR33359">
    <property type="entry name" value="MOLYBDOPTERIN SYNTHASE SULFUR CARRIER SUBUNIT"/>
    <property type="match status" value="1"/>
</dbReference>
<evidence type="ECO:0000313" key="6">
    <source>
        <dbReference type="Proteomes" id="UP000239352"/>
    </source>
</evidence>
<proteinExistence type="inferred from homology"/>
<dbReference type="InterPro" id="IPR016155">
    <property type="entry name" value="Mopterin_synth/thiamin_S_b"/>
</dbReference>
<dbReference type="SUPFAM" id="SSF54285">
    <property type="entry name" value="MoaD/ThiS"/>
    <property type="match status" value="1"/>
</dbReference>
<comment type="caution">
    <text evidence="5">The sequence shown here is derived from an EMBL/GenBank/DDBJ whole genome shotgun (WGS) entry which is preliminary data.</text>
</comment>
<evidence type="ECO:0000256" key="4">
    <source>
        <dbReference type="SAM" id="MobiDB-lite"/>
    </source>
</evidence>
<name>A0A2T0GUZ3_ACTMO</name>
<dbReference type="EMBL" id="PVSR01000022">
    <property type="protein sequence ID" value="PRW62938.1"/>
    <property type="molecule type" value="Genomic_DNA"/>
</dbReference>
<dbReference type="InterPro" id="IPR044672">
    <property type="entry name" value="MOCS2A"/>
</dbReference>
<reference evidence="5 6" key="1">
    <citation type="submission" date="2018-03" db="EMBL/GenBank/DDBJ databases">
        <title>Actinopolyspora mortivallis from Sahara, screening for active biomolecules.</title>
        <authorList>
            <person name="Selama O."/>
            <person name="Wellington E.M.H."/>
            <person name="Hacene H."/>
        </authorList>
    </citation>
    <scope>NUCLEOTIDE SEQUENCE [LARGE SCALE GENOMIC DNA]</scope>
    <source>
        <strain evidence="5 6">M5A</strain>
    </source>
</reference>
<keyword evidence="1" id="KW-0547">Nucleotide-binding</keyword>
<protein>
    <recommendedName>
        <fullName evidence="3">Molybdopterin synthase sulfur carrier subunit</fullName>
    </recommendedName>
</protein>
<evidence type="ECO:0000256" key="3">
    <source>
        <dbReference type="ARBA" id="ARBA00024247"/>
    </source>
</evidence>
<dbReference type="GO" id="GO:1990133">
    <property type="term" value="C:molybdopterin adenylyltransferase complex"/>
    <property type="evidence" value="ECO:0007669"/>
    <property type="project" value="TreeGrafter"/>
</dbReference>
<dbReference type="Gene3D" id="3.10.20.30">
    <property type="match status" value="1"/>
</dbReference>
<evidence type="ECO:0000256" key="2">
    <source>
        <dbReference type="ARBA" id="ARBA00024200"/>
    </source>
</evidence>
<dbReference type="GO" id="GO:0006777">
    <property type="term" value="P:Mo-molybdopterin cofactor biosynthetic process"/>
    <property type="evidence" value="ECO:0007669"/>
    <property type="project" value="InterPro"/>
</dbReference>
<dbReference type="InterPro" id="IPR012675">
    <property type="entry name" value="Beta-grasp_dom_sf"/>
</dbReference>
<dbReference type="CDD" id="cd17040">
    <property type="entry name" value="Ubl_MoaD_like"/>
    <property type="match status" value="1"/>
</dbReference>
<dbReference type="GO" id="GO:0000166">
    <property type="term" value="F:nucleotide binding"/>
    <property type="evidence" value="ECO:0007669"/>
    <property type="project" value="UniProtKB-KW"/>
</dbReference>
<sequence length="118" mass="12024">MEPERNVPTSRPEHAGGAATDSPERAPSGGVRVLVRYFAGARAAAGTAEENVEVTPAEADSGVTVSDVLRQVLAAHDARLGRVVAACSFLVDGVAVRDESTPVSDGSEVDVLPPFAGG</sequence>
<dbReference type="InParanoid" id="A0A2T0GUZ3"/>
<dbReference type="Pfam" id="PF02597">
    <property type="entry name" value="ThiS"/>
    <property type="match status" value="1"/>
</dbReference>
<keyword evidence="6" id="KW-1185">Reference proteome</keyword>
<dbReference type="PANTHER" id="PTHR33359:SF1">
    <property type="entry name" value="MOLYBDOPTERIN SYNTHASE SULFUR CARRIER SUBUNIT"/>
    <property type="match status" value="1"/>
</dbReference>
<feature type="region of interest" description="Disordered" evidence="4">
    <location>
        <begin position="1"/>
        <end position="28"/>
    </location>
</feature>
<dbReference type="RefSeq" id="WP_106114168.1">
    <property type="nucleotide sequence ID" value="NZ_PVSR01000022.1"/>
</dbReference>
<comment type="similarity">
    <text evidence="2">Belongs to the MoaD family.</text>
</comment>
<organism evidence="5 6">
    <name type="scientific">Actinopolyspora mortivallis</name>
    <dbReference type="NCBI Taxonomy" id="33906"/>
    <lineage>
        <taxon>Bacteria</taxon>
        <taxon>Bacillati</taxon>
        <taxon>Actinomycetota</taxon>
        <taxon>Actinomycetes</taxon>
        <taxon>Actinopolysporales</taxon>
        <taxon>Actinopolysporaceae</taxon>
        <taxon>Actinopolyspora</taxon>
    </lineage>
</organism>
<dbReference type="AlphaFoldDB" id="A0A2T0GUZ3"/>
<dbReference type="STRING" id="1050202.GCA_000384035_03137"/>
<dbReference type="Proteomes" id="UP000239352">
    <property type="component" value="Unassembled WGS sequence"/>
</dbReference>
<evidence type="ECO:0000313" key="5">
    <source>
        <dbReference type="EMBL" id="PRW62938.1"/>
    </source>
</evidence>
<accession>A0A2T0GUZ3</accession>
<evidence type="ECO:0000256" key="1">
    <source>
        <dbReference type="ARBA" id="ARBA00022741"/>
    </source>
</evidence>
<gene>
    <name evidence="5" type="ORF">CEP50_12740</name>
</gene>
<dbReference type="InterPro" id="IPR003749">
    <property type="entry name" value="ThiS/MoaD-like"/>
</dbReference>